<dbReference type="EMBL" id="JACGCM010002205">
    <property type="protein sequence ID" value="KAF6143451.1"/>
    <property type="molecule type" value="Genomic_DNA"/>
</dbReference>
<accession>A0A7J7LL97</accession>
<evidence type="ECO:0000313" key="2">
    <source>
        <dbReference type="Proteomes" id="UP000541444"/>
    </source>
</evidence>
<sequence length="211" mass="23888">MMAGDLKVCVEVEKMEEDGWFGKESVCKAMKLVMDEESEIGLGVNTPNFPSSTFKIEESSSTRANVCSIHHDVEAVYYDPIESDDERNIDDEGNDNVNEVDEGNINDNDEEVQLGRHFLSQMDVVCKHCSALHWKDEQLLKSLIINPLIGQCCLQCKIKVPNLDALPNEFHELYDGNGPHSRSFRRYMREYNAASTFMSLGVHMDNRVAHG</sequence>
<dbReference type="Proteomes" id="UP000541444">
    <property type="component" value="Unassembled WGS sequence"/>
</dbReference>
<reference evidence="1 2" key="1">
    <citation type="journal article" date="2020" name="IScience">
        <title>Genome Sequencing of the Endangered Kingdonia uniflora (Circaeasteraceae, Ranunculales) Reveals Potential Mechanisms of Evolutionary Specialization.</title>
        <authorList>
            <person name="Sun Y."/>
            <person name="Deng T."/>
            <person name="Zhang A."/>
            <person name="Moore M.J."/>
            <person name="Landis J.B."/>
            <person name="Lin N."/>
            <person name="Zhang H."/>
            <person name="Zhang X."/>
            <person name="Huang J."/>
            <person name="Zhang X."/>
            <person name="Sun H."/>
            <person name="Wang H."/>
        </authorList>
    </citation>
    <scope>NUCLEOTIDE SEQUENCE [LARGE SCALE GENOMIC DNA]</scope>
    <source>
        <strain evidence="1">TB1705</strain>
        <tissue evidence="1">Leaf</tissue>
    </source>
</reference>
<dbReference type="AlphaFoldDB" id="A0A7J7LL97"/>
<evidence type="ECO:0000313" key="1">
    <source>
        <dbReference type="EMBL" id="KAF6143451.1"/>
    </source>
</evidence>
<organism evidence="1 2">
    <name type="scientific">Kingdonia uniflora</name>
    <dbReference type="NCBI Taxonomy" id="39325"/>
    <lineage>
        <taxon>Eukaryota</taxon>
        <taxon>Viridiplantae</taxon>
        <taxon>Streptophyta</taxon>
        <taxon>Embryophyta</taxon>
        <taxon>Tracheophyta</taxon>
        <taxon>Spermatophyta</taxon>
        <taxon>Magnoliopsida</taxon>
        <taxon>Ranunculales</taxon>
        <taxon>Circaeasteraceae</taxon>
        <taxon>Kingdonia</taxon>
    </lineage>
</organism>
<gene>
    <name evidence="1" type="ORF">GIB67_029620</name>
</gene>
<dbReference type="OrthoDB" id="1928976at2759"/>
<proteinExistence type="predicted"/>
<keyword evidence="2" id="KW-1185">Reference proteome</keyword>
<protein>
    <submittedName>
        <fullName evidence="1">Uncharacterized protein</fullName>
    </submittedName>
</protein>
<name>A0A7J7LL97_9MAGN</name>
<comment type="caution">
    <text evidence="1">The sequence shown here is derived from an EMBL/GenBank/DDBJ whole genome shotgun (WGS) entry which is preliminary data.</text>
</comment>